<gene>
    <name evidence="2" type="ORF">FOE78_07885</name>
</gene>
<feature type="domain" description="Helix-turn-helix" evidence="1">
    <location>
        <begin position="15"/>
        <end position="63"/>
    </location>
</feature>
<organism evidence="2 3">
    <name type="scientific">Microlunatus elymi</name>
    <dbReference type="NCBI Taxonomy" id="2596828"/>
    <lineage>
        <taxon>Bacteria</taxon>
        <taxon>Bacillati</taxon>
        <taxon>Actinomycetota</taxon>
        <taxon>Actinomycetes</taxon>
        <taxon>Propionibacteriales</taxon>
        <taxon>Propionibacteriaceae</taxon>
        <taxon>Microlunatus</taxon>
    </lineage>
</organism>
<dbReference type="Proteomes" id="UP000319263">
    <property type="component" value="Chromosome"/>
</dbReference>
<dbReference type="KEGG" id="mik:FOE78_07885"/>
<accession>A0A516Q5F3</accession>
<reference evidence="2 3" key="1">
    <citation type="submission" date="2019-07" db="EMBL/GenBank/DDBJ databases">
        <title>Microlunatus dokdonensis sp. nov. isolated from the rhizospheric soil of the wild plant Elymus tsukushiensis.</title>
        <authorList>
            <person name="Ghim S.-Y."/>
            <person name="Hwang Y.-J."/>
            <person name="Son J.-S."/>
            <person name="Shin J.-H."/>
        </authorList>
    </citation>
    <scope>NUCLEOTIDE SEQUENCE [LARGE SCALE GENOMIC DNA]</scope>
    <source>
        <strain evidence="2 3">KUDC0627</strain>
    </source>
</reference>
<dbReference type="SUPFAM" id="SSF46955">
    <property type="entry name" value="Putative DNA-binding domain"/>
    <property type="match status" value="1"/>
</dbReference>
<keyword evidence="3" id="KW-1185">Reference proteome</keyword>
<protein>
    <submittedName>
        <fullName evidence="2">Helix-turn-helix domain-containing protein</fullName>
    </submittedName>
</protein>
<evidence type="ECO:0000259" key="1">
    <source>
        <dbReference type="Pfam" id="PF12728"/>
    </source>
</evidence>
<name>A0A516Q5F3_9ACTN</name>
<dbReference type="EMBL" id="CP041692">
    <property type="protein sequence ID" value="QDP98669.1"/>
    <property type="molecule type" value="Genomic_DNA"/>
</dbReference>
<dbReference type="InterPro" id="IPR041657">
    <property type="entry name" value="HTH_17"/>
</dbReference>
<dbReference type="Pfam" id="PF12728">
    <property type="entry name" value="HTH_17"/>
    <property type="match status" value="1"/>
</dbReference>
<evidence type="ECO:0000313" key="2">
    <source>
        <dbReference type="EMBL" id="QDP98669.1"/>
    </source>
</evidence>
<dbReference type="AlphaFoldDB" id="A0A516Q5F3"/>
<sequence>MVSDEIPSRFEQLWDVSQAAEYMKVSANTLYGWRCRKYGPPSYRLGNKVRYRPDEVRDWVTAQEVRAWVEYQSAWAS</sequence>
<proteinExistence type="predicted"/>
<evidence type="ECO:0000313" key="3">
    <source>
        <dbReference type="Proteomes" id="UP000319263"/>
    </source>
</evidence>
<dbReference type="InterPro" id="IPR009061">
    <property type="entry name" value="DNA-bd_dom_put_sf"/>
</dbReference>
<dbReference type="InterPro" id="IPR036388">
    <property type="entry name" value="WH-like_DNA-bd_sf"/>
</dbReference>
<dbReference type="Gene3D" id="1.10.10.10">
    <property type="entry name" value="Winged helix-like DNA-binding domain superfamily/Winged helix DNA-binding domain"/>
    <property type="match status" value="1"/>
</dbReference>
<dbReference type="OrthoDB" id="4330189at2"/>